<dbReference type="PATRIC" id="fig|1439726.3.peg.2512"/>
<sequence>MGLAASQGVVLVTGAEQTTRIDATILAATGLVGGLAYWLVAGRLAGISRPRRETDALPPR</sequence>
<accession>A0A1E3H1T5</accession>
<dbReference type="EMBL" id="MCRJ01000055">
    <property type="protein sequence ID" value="ODN70298.1"/>
    <property type="molecule type" value="Genomic_DNA"/>
</dbReference>
<comment type="caution">
    <text evidence="2">The sequence shown here is derived from an EMBL/GenBank/DDBJ whole genome shotgun (WGS) entry which is preliminary data.</text>
</comment>
<feature type="transmembrane region" description="Helical" evidence="1">
    <location>
        <begin position="25"/>
        <end position="45"/>
    </location>
</feature>
<dbReference type="AlphaFoldDB" id="A0A1E3H1T5"/>
<evidence type="ECO:0000313" key="2">
    <source>
        <dbReference type="EMBL" id="ODN70298.1"/>
    </source>
</evidence>
<gene>
    <name evidence="2" type="ORF">A6302_02390</name>
</gene>
<protein>
    <submittedName>
        <fullName evidence="2">Uncharacterized protein</fullName>
    </submittedName>
</protein>
<dbReference type="Proteomes" id="UP000094622">
    <property type="component" value="Unassembled WGS sequence"/>
</dbReference>
<evidence type="ECO:0000256" key="1">
    <source>
        <dbReference type="SAM" id="Phobius"/>
    </source>
</evidence>
<dbReference type="RefSeq" id="WP_069307017.1">
    <property type="nucleotide sequence ID" value="NZ_MCRJ01000055.1"/>
</dbReference>
<keyword evidence="1" id="KW-0812">Transmembrane</keyword>
<keyword evidence="1" id="KW-0472">Membrane</keyword>
<reference evidence="2 3" key="1">
    <citation type="submission" date="2016-07" db="EMBL/GenBank/DDBJ databases">
        <title>Draft Genome Sequence of Methylobrevis pamukkalensis PK2.</title>
        <authorList>
            <person name="Vasilenko O.V."/>
            <person name="Doronina N.V."/>
            <person name="Shmareva M.N."/>
            <person name="Tarlachkov S.V."/>
            <person name="Mustakhimov I."/>
            <person name="Trotsenko Y.A."/>
        </authorList>
    </citation>
    <scope>NUCLEOTIDE SEQUENCE [LARGE SCALE GENOMIC DNA]</scope>
    <source>
        <strain evidence="2 3">PK2</strain>
    </source>
</reference>
<proteinExistence type="predicted"/>
<name>A0A1E3H1T5_9HYPH</name>
<organism evidence="2 3">
    <name type="scientific">Methylobrevis pamukkalensis</name>
    <dbReference type="NCBI Taxonomy" id="1439726"/>
    <lineage>
        <taxon>Bacteria</taxon>
        <taxon>Pseudomonadati</taxon>
        <taxon>Pseudomonadota</taxon>
        <taxon>Alphaproteobacteria</taxon>
        <taxon>Hyphomicrobiales</taxon>
        <taxon>Pleomorphomonadaceae</taxon>
        <taxon>Methylobrevis</taxon>
    </lineage>
</organism>
<keyword evidence="1" id="KW-1133">Transmembrane helix</keyword>
<dbReference type="OrthoDB" id="7906671at2"/>
<keyword evidence="3" id="KW-1185">Reference proteome</keyword>
<evidence type="ECO:0000313" key="3">
    <source>
        <dbReference type="Proteomes" id="UP000094622"/>
    </source>
</evidence>